<dbReference type="SUPFAM" id="SSF56436">
    <property type="entry name" value="C-type lectin-like"/>
    <property type="match status" value="1"/>
</dbReference>
<dbReference type="EMBL" id="JBIYXZ010002068">
    <property type="protein sequence ID" value="KAL3066791.1"/>
    <property type="molecule type" value="Genomic_DNA"/>
</dbReference>
<sequence>MVSLEDEPEISSIYENFEDVSARNAASRRSVEDFKVPAAAPGMKMNRLVVVSFGLLCILQATLNISLRLTLFSQKNSLTEERDEMKRIYLDLEAGCNNLTEERDDLKRTLENYVSQQNSLTEERDEMKRINLDLEASCNILTEENHGLKRTVEEYVHYLQQGWVYFSGSFYRISSTMKTWQDSRKDCQQRGADLMIIDSQEEQDFTGQYKNRIWIGLTDRDTEGEWKWVDGTQLTTRFWHSGEPNNYQNQNEDCVNINHYQNSWNDEVCENEYFWICEKKM</sequence>
<dbReference type="InterPro" id="IPR016186">
    <property type="entry name" value="C-type_lectin-like/link_sf"/>
</dbReference>
<evidence type="ECO:0000313" key="5">
    <source>
        <dbReference type="EMBL" id="KAL3066791.1"/>
    </source>
</evidence>
<accession>A0ABD2HLS1</accession>
<evidence type="ECO:0000313" key="6">
    <source>
        <dbReference type="Proteomes" id="UP001619887"/>
    </source>
</evidence>
<reference evidence="5 6" key="1">
    <citation type="journal article" date="2022" name="G3 (Bethesda)">
        <title>Evaluating Illumina-, Nanopore-, and PacBio-based genome assembly strategies with the bald notothen, Trematomus borchgrevinki.</title>
        <authorList>
            <person name="Rayamajhi N."/>
            <person name="Cheng C.C."/>
            <person name="Catchen J.M."/>
        </authorList>
    </citation>
    <scope>NUCLEOTIDE SEQUENCE [LARGE SCALE GENOMIC DNA]</scope>
    <source>
        <strain evidence="5">AGRC-2024</strain>
    </source>
</reference>
<dbReference type="PROSITE" id="PS50041">
    <property type="entry name" value="C_TYPE_LECTIN_2"/>
    <property type="match status" value="1"/>
</dbReference>
<dbReference type="GO" id="GO:0030246">
    <property type="term" value="F:carbohydrate binding"/>
    <property type="evidence" value="ECO:0007669"/>
    <property type="project" value="UniProtKB-KW"/>
</dbReference>
<organism evidence="5 6">
    <name type="scientific">Pagothenia borchgrevinki</name>
    <name type="common">Bald rockcod</name>
    <name type="synonym">Trematomus borchgrevinki</name>
    <dbReference type="NCBI Taxonomy" id="8213"/>
    <lineage>
        <taxon>Eukaryota</taxon>
        <taxon>Metazoa</taxon>
        <taxon>Chordata</taxon>
        <taxon>Craniata</taxon>
        <taxon>Vertebrata</taxon>
        <taxon>Euteleostomi</taxon>
        <taxon>Actinopterygii</taxon>
        <taxon>Neopterygii</taxon>
        <taxon>Teleostei</taxon>
        <taxon>Neoteleostei</taxon>
        <taxon>Acanthomorphata</taxon>
        <taxon>Eupercaria</taxon>
        <taxon>Perciformes</taxon>
        <taxon>Notothenioidei</taxon>
        <taxon>Nototheniidae</taxon>
        <taxon>Pagothenia</taxon>
    </lineage>
</organism>
<evidence type="ECO:0000259" key="4">
    <source>
        <dbReference type="PROSITE" id="PS50041"/>
    </source>
</evidence>
<keyword evidence="3" id="KW-0175">Coiled coil</keyword>
<dbReference type="InterPro" id="IPR050111">
    <property type="entry name" value="C-type_lectin/snaclec_domain"/>
</dbReference>
<dbReference type="PANTHER" id="PTHR22803">
    <property type="entry name" value="MANNOSE, PHOSPHOLIPASE, LECTIN RECEPTOR RELATED"/>
    <property type="match status" value="1"/>
</dbReference>
<keyword evidence="6" id="KW-1185">Reference proteome</keyword>
<dbReference type="InterPro" id="IPR016187">
    <property type="entry name" value="CTDL_fold"/>
</dbReference>
<dbReference type="AlphaFoldDB" id="A0ABD2HLS1"/>
<dbReference type="Pfam" id="PF00059">
    <property type="entry name" value="Lectin_C"/>
    <property type="match status" value="1"/>
</dbReference>
<name>A0ABD2HLS1_PAGBO</name>
<gene>
    <name evidence="5" type="ORF">OYC64_016691</name>
</gene>
<comment type="caution">
    <text evidence="5">The sequence shown here is derived from an EMBL/GenBank/DDBJ whole genome shotgun (WGS) entry which is preliminary data.</text>
</comment>
<protein>
    <recommendedName>
        <fullName evidence="4">C-type lectin domain-containing protein</fullName>
    </recommendedName>
</protein>
<evidence type="ECO:0000256" key="1">
    <source>
        <dbReference type="ARBA" id="ARBA00022734"/>
    </source>
</evidence>
<proteinExistence type="predicted"/>
<dbReference type="PROSITE" id="PS00615">
    <property type="entry name" value="C_TYPE_LECTIN_1"/>
    <property type="match status" value="1"/>
</dbReference>
<dbReference type="Gene3D" id="3.10.100.10">
    <property type="entry name" value="Mannose-Binding Protein A, subunit A"/>
    <property type="match status" value="1"/>
</dbReference>
<evidence type="ECO:0000256" key="3">
    <source>
        <dbReference type="SAM" id="Coils"/>
    </source>
</evidence>
<reference evidence="5 6" key="2">
    <citation type="journal article" date="2024" name="G3 (Bethesda)">
        <title>The genome of the cryopelagic Antarctic bald notothen, Trematomus borchgrevinki.</title>
        <authorList>
            <person name="Rayamajhi N."/>
            <person name="Rivera-Colon A.G."/>
            <person name="Minhas B.F."/>
            <person name="Cheng C.C."/>
            <person name="Catchen J.M."/>
        </authorList>
    </citation>
    <scope>NUCLEOTIDE SEQUENCE [LARGE SCALE GENOMIC DNA]</scope>
    <source>
        <strain evidence="5">AGRC-2024</strain>
    </source>
</reference>
<dbReference type="InterPro" id="IPR018378">
    <property type="entry name" value="C-type_lectin_CS"/>
</dbReference>
<keyword evidence="1" id="KW-0430">Lectin</keyword>
<dbReference type="InterPro" id="IPR033989">
    <property type="entry name" value="CD209-like_CTLD"/>
</dbReference>
<dbReference type="Proteomes" id="UP001619887">
    <property type="component" value="Unassembled WGS sequence"/>
</dbReference>
<feature type="coiled-coil region" evidence="3">
    <location>
        <begin position="89"/>
        <end position="130"/>
    </location>
</feature>
<dbReference type="CDD" id="cd03590">
    <property type="entry name" value="CLECT_DC-SIGN_like"/>
    <property type="match status" value="1"/>
</dbReference>
<feature type="domain" description="C-type lectin" evidence="4">
    <location>
        <begin position="166"/>
        <end position="278"/>
    </location>
</feature>
<evidence type="ECO:0000256" key="2">
    <source>
        <dbReference type="ARBA" id="ARBA00023157"/>
    </source>
</evidence>
<dbReference type="SMART" id="SM00034">
    <property type="entry name" value="CLECT"/>
    <property type="match status" value="1"/>
</dbReference>
<dbReference type="InterPro" id="IPR001304">
    <property type="entry name" value="C-type_lectin-like"/>
</dbReference>
<keyword evidence="2" id="KW-1015">Disulfide bond</keyword>